<reference evidence="3 4" key="1">
    <citation type="journal article" date="2012" name="PLoS Pathog.">
        <title>Diverse lifestyles and strategies of plant pathogenesis encoded in the genomes of eighteen Dothideomycetes fungi.</title>
        <authorList>
            <person name="Ohm R.A."/>
            <person name="Feau N."/>
            <person name="Henrissat B."/>
            <person name="Schoch C.L."/>
            <person name="Horwitz B.A."/>
            <person name="Barry K.W."/>
            <person name="Condon B.J."/>
            <person name="Copeland A.C."/>
            <person name="Dhillon B."/>
            <person name="Glaser F."/>
            <person name="Hesse C.N."/>
            <person name="Kosti I."/>
            <person name="LaButti K."/>
            <person name="Lindquist E.A."/>
            <person name="Lucas S."/>
            <person name="Salamov A.A."/>
            <person name="Bradshaw R.E."/>
            <person name="Ciuffetti L."/>
            <person name="Hamelin R.C."/>
            <person name="Kema G.H.J."/>
            <person name="Lawrence C."/>
            <person name="Scott J.A."/>
            <person name="Spatafora J.W."/>
            <person name="Turgeon B.G."/>
            <person name="de Wit P.J.G.M."/>
            <person name="Zhong S."/>
            <person name="Goodwin S.B."/>
            <person name="Grigoriev I.V."/>
        </authorList>
    </citation>
    <scope>NUCLEOTIDE SEQUENCE [LARGE SCALE GENOMIC DNA]</scope>
    <source>
        <strain evidence="4">28A</strain>
    </source>
</reference>
<dbReference type="Proteomes" id="UP000016935">
    <property type="component" value="Unassembled WGS sequence"/>
</dbReference>
<evidence type="ECO:0000256" key="1">
    <source>
        <dbReference type="SAM" id="SignalP"/>
    </source>
</evidence>
<sequence length="292" mass="31894">MFTQTLFSALLLASSAFAVPQYRHNAARAQGAVPKCPIVFDGRVPLNLSATDLDSQTTNTIFNAQFVKGNNLTWSQIVKFPQGASRFDGDKFKPIEVTLSDESIFQKQKGFRRAELQFLKDAADGEGAKGIKTLHWSVMQDPARPLNFSHEYLNVWHEAADFSSNQIQFQTGTLIGKNNSNPKTFKILNRKNEQLWSVPVCMVSWQNFAVTLDYTNNQVTIFYSKGKAPLAKVAGPIGADLSGGGQHHIGGLKKPTGTSDVANAGFQEANLNEGQIYGGLFLEDSTGGCVSL</sequence>
<feature type="signal peptide" evidence="1">
    <location>
        <begin position="1"/>
        <end position="18"/>
    </location>
</feature>
<dbReference type="AlphaFoldDB" id="R0K4J0"/>
<keyword evidence="1" id="KW-0732">Signal</keyword>
<name>R0K4J0_EXST2</name>
<dbReference type="eggNOG" id="ENOG502SHCH">
    <property type="taxonomic scope" value="Eukaryota"/>
</dbReference>
<dbReference type="EMBL" id="KB908704">
    <property type="protein sequence ID" value="EOA84464.1"/>
    <property type="molecule type" value="Genomic_DNA"/>
</dbReference>
<protein>
    <recommendedName>
        <fullName evidence="2">Glycoside hydrolase 131 catalytic N-terminal domain-containing protein</fullName>
    </recommendedName>
</protein>
<evidence type="ECO:0000313" key="3">
    <source>
        <dbReference type="EMBL" id="EOA84464.1"/>
    </source>
</evidence>
<dbReference type="PANTHER" id="PTHR34612:SF4">
    <property type="entry name" value="GLYCOSIDE HYDROLASE 131 CATALYTIC N-TERMINAL DOMAIN-CONTAINING PROTEIN"/>
    <property type="match status" value="1"/>
</dbReference>
<reference evidence="3 4" key="2">
    <citation type="journal article" date="2013" name="PLoS Genet.">
        <title>Comparative genome structure, secondary metabolite, and effector coding capacity across Cochliobolus pathogens.</title>
        <authorList>
            <person name="Condon B.J."/>
            <person name="Leng Y."/>
            <person name="Wu D."/>
            <person name="Bushley K.E."/>
            <person name="Ohm R.A."/>
            <person name="Otillar R."/>
            <person name="Martin J."/>
            <person name="Schackwitz W."/>
            <person name="Grimwood J."/>
            <person name="MohdZainudin N."/>
            <person name="Xue C."/>
            <person name="Wang R."/>
            <person name="Manning V.A."/>
            <person name="Dhillon B."/>
            <person name="Tu Z.J."/>
            <person name="Steffenson B.J."/>
            <person name="Salamov A."/>
            <person name="Sun H."/>
            <person name="Lowry S."/>
            <person name="LaButti K."/>
            <person name="Han J."/>
            <person name="Copeland A."/>
            <person name="Lindquist E."/>
            <person name="Barry K."/>
            <person name="Schmutz J."/>
            <person name="Baker S.E."/>
            <person name="Ciuffetti L.M."/>
            <person name="Grigoriev I.V."/>
            <person name="Zhong S."/>
            <person name="Turgeon B.G."/>
        </authorList>
    </citation>
    <scope>NUCLEOTIDE SEQUENCE [LARGE SCALE GENOMIC DNA]</scope>
    <source>
        <strain evidence="4">28A</strain>
    </source>
</reference>
<dbReference type="GeneID" id="19403327"/>
<feature type="chain" id="PRO_5004343071" description="Glycoside hydrolase 131 catalytic N-terminal domain-containing protein" evidence="1">
    <location>
        <begin position="19"/>
        <end position="292"/>
    </location>
</feature>
<dbReference type="RefSeq" id="XP_008027882.1">
    <property type="nucleotide sequence ID" value="XM_008029691.1"/>
</dbReference>
<proteinExistence type="predicted"/>
<dbReference type="STRING" id="671987.R0K4J0"/>
<feature type="domain" description="Glycoside hydrolase 131 catalytic N-terminal" evidence="2">
    <location>
        <begin position="38"/>
        <end position="288"/>
    </location>
</feature>
<dbReference type="HOGENOM" id="CLU_063723_0_0_1"/>
<evidence type="ECO:0000313" key="4">
    <source>
        <dbReference type="Proteomes" id="UP000016935"/>
    </source>
</evidence>
<dbReference type="Pfam" id="PF18271">
    <property type="entry name" value="GH131_N"/>
    <property type="match status" value="1"/>
</dbReference>
<gene>
    <name evidence="3" type="ORF">SETTUDRAFT_29245</name>
</gene>
<dbReference type="Gene3D" id="2.60.120.1160">
    <property type="match status" value="1"/>
</dbReference>
<keyword evidence="4" id="KW-1185">Reference proteome</keyword>
<evidence type="ECO:0000259" key="2">
    <source>
        <dbReference type="Pfam" id="PF18271"/>
    </source>
</evidence>
<accession>R0K4J0</accession>
<dbReference type="OrthoDB" id="5283326at2759"/>
<organism evidence="3 4">
    <name type="scientific">Exserohilum turcicum (strain 28A)</name>
    <name type="common">Northern leaf blight fungus</name>
    <name type="synonym">Setosphaeria turcica</name>
    <dbReference type="NCBI Taxonomy" id="671987"/>
    <lineage>
        <taxon>Eukaryota</taxon>
        <taxon>Fungi</taxon>
        <taxon>Dikarya</taxon>
        <taxon>Ascomycota</taxon>
        <taxon>Pezizomycotina</taxon>
        <taxon>Dothideomycetes</taxon>
        <taxon>Pleosporomycetidae</taxon>
        <taxon>Pleosporales</taxon>
        <taxon>Pleosporineae</taxon>
        <taxon>Pleosporaceae</taxon>
        <taxon>Exserohilum</taxon>
    </lineage>
</organism>
<dbReference type="InterPro" id="IPR041524">
    <property type="entry name" value="GH131_N"/>
</dbReference>
<dbReference type="PANTHER" id="PTHR34612">
    <property type="entry name" value="GH131_N DOMAIN-CONTAINING PROTEIN"/>
    <property type="match status" value="1"/>
</dbReference>